<proteinExistence type="predicted"/>
<dbReference type="AlphaFoldDB" id="A0A5K1K1I9"/>
<dbReference type="CDD" id="cd02440">
    <property type="entry name" value="AdoMet_MTases"/>
    <property type="match status" value="1"/>
</dbReference>
<dbReference type="InterPro" id="IPR029063">
    <property type="entry name" value="SAM-dependent_MTases_sf"/>
</dbReference>
<reference evidence="2" key="1">
    <citation type="submission" date="2019-10" db="EMBL/GenBank/DDBJ databases">
        <authorList>
            <person name="Nor Muhammad N."/>
        </authorList>
    </citation>
    <scope>NUCLEOTIDE SEQUENCE</scope>
</reference>
<keyword evidence="2" id="KW-0378">Hydrolase</keyword>
<evidence type="ECO:0000313" key="2">
    <source>
        <dbReference type="EMBL" id="VWO98244.1"/>
    </source>
</evidence>
<keyword evidence="1" id="KW-0808">Transferase</keyword>
<organism evidence="2">
    <name type="scientific">Ganoderma boninense</name>
    <dbReference type="NCBI Taxonomy" id="34458"/>
    <lineage>
        <taxon>Eukaryota</taxon>
        <taxon>Fungi</taxon>
        <taxon>Dikarya</taxon>
        <taxon>Basidiomycota</taxon>
        <taxon>Agaricomycotina</taxon>
        <taxon>Agaricomycetes</taxon>
        <taxon>Polyporales</taxon>
        <taxon>Polyporaceae</taxon>
        <taxon>Ganoderma</taxon>
    </lineage>
</organism>
<accession>A0A5K1K1I9</accession>
<protein>
    <submittedName>
        <fullName evidence="2">Beta-glucosidase (EC)</fullName>
        <ecNumber evidence="2">3.2.1.21</ecNumber>
    </submittedName>
</protein>
<sequence length="251" mass="27984">MNHRHDRLQNSCDGVEDFAAANTAYFDQRAHQLGDHGHGHELGRKNVAAMRKAWPELFDEDRTVAMDYACGIGNVSQTLCQYVKSVVGVDISQASVDRFNTQAANQGLEPDEMRAVCAELKGEPDELDRLKFDMIICCASYHHFPSIAETTRVLASFLKPGGALLVADIKAEEDGRVIFPEVHHHLVPHTHGLSEETMRGAFDNAGLAAFEMRESFRAKMRSTGGHVRWFVARGVMPHSLWEMDPTDEPIV</sequence>
<name>A0A5K1K1I9_9APHY</name>
<evidence type="ECO:0000256" key="1">
    <source>
        <dbReference type="ARBA" id="ARBA00022679"/>
    </source>
</evidence>
<dbReference type="GO" id="GO:0016740">
    <property type="term" value="F:transferase activity"/>
    <property type="evidence" value="ECO:0007669"/>
    <property type="project" value="UniProtKB-KW"/>
</dbReference>
<keyword evidence="2" id="KW-0326">Glycosidase</keyword>
<dbReference type="PANTHER" id="PTHR43861">
    <property type="entry name" value="TRANS-ACONITATE 2-METHYLTRANSFERASE-RELATED"/>
    <property type="match status" value="1"/>
</dbReference>
<dbReference type="SUPFAM" id="SSF53335">
    <property type="entry name" value="S-adenosyl-L-methionine-dependent methyltransferases"/>
    <property type="match status" value="1"/>
</dbReference>
<dbReference type="Gene3D" id="3.40.50.150">
    <property type="entry name" value="Vaccinia Virus protein VP39"/>
    <property type="match status" value="1"/>
</dbReference>
<dbReference type="EC" id="3.2.1.21" evidence="2"/>
<dbReference type="EMBL" id="LR726826">
    <property type="protein sequence ID" value="VWO98244.1"/>
    <property type="molecule type" value="Genomic_DNA"/>
</dbReference>
<dbReference type="GO" id="GO:0008422">
    <property type="term" value="F:beta-glucosidase activity"/>
    <property type="evidence" value="ECO:0007669"/>
    <property type="project" value="UniProtKB-EC"/>
</dbReference>
<gene>
    <name evidence="2" type="primary">Q00903</name>
</gene>
<dbReference type="Pfam" id="PF13489">
    <property type="entry name" value="Methyltransf_23"/>
    <property type="match status" value="1"/>
</dbReference>
<dbReference type="PANTHER" id="PTHR43861:SF3">
    <property type="entry name" value="PUTATIVE (AFU_ORTHOLOGUE AFUA_2G14390)-RELATED"/>
    <property type="match status" value="1"/>
</dbReference>